<evidence type="ECO:0000313" key="1">
    <source>
        <dbReference type="EMBL" id="CAK0807786.1"/>
    </source>
</evidence>
<comment type="caution">
    <text evidence="1">The sequence shown here is derived from an EMBL/GenBank/DDBJ whole genome shotgun (WGS) entry which is preliminary data.</text>
</comment>
<gene>
    <name evidence="1" type="ORF">PCOR1329_LOCUS13564</name>
</gene>
<keyword evidence="2" id="KW-1185">Reference proteome</keyword>
<feature type="non-terminal residue" evidence="1">
    <location>
        <position position="1"/>
    </location>
</feature>
<feature type="non-terminal residue" evidence="1">
    <location>
        <position position="69"/>
    </location>
</feature>
<dbReference type="Proteomes" id="UP001189429">
    <property type="component" value="Unassembled WGS sequence"/>
</dbReference>
<evidence type="ECO:0000313" key="2">
    <source>
        <dbReference type="Proteomes" id="UP001189429"/>
    </source>
</evidence>
<dbReference type="EMBL" id="CAUYUJ010004009">
    <property type="protein sequence ID" value="CAK0807786.1"/>
    <property type="molecule type" value="Genomic_DNA"/>
</dbReference>
<protein>
    <submittedName>
        <fullName evidence="1">Uncharacterized protein</fullName>
    </submittedName>
</protein>
<sequence>AGKLKIDQRLIQDPGAMKRFQDALLEMPLEPWCSEVNAHCCMLTSGVLQAASEVFRPTIRLAKDPYVSQ</sequence>
<accession>A0ABN9QNR6</accession>
<organism evidence="1 2">
    <name type="scientific">Prorocentrum cordatum</name>
    <dbReference type="NCBI Taxonomy" id="2364126"/>
    <lineage>
        <taxon>Eukaryota</taxon>
        <taxon>Sar</taxon>
        <taxon>Alveolata</taxon>
        <taxon>Dinophyceae</taxon>
        <taxon>Prorocentrales</taxon>
        <taxon>Prorocentraceae</taxon>
        <taxon>Prorocentrum</taxon>
    </lineage>
</organism>
<proteinExistence type="predicted"/>
<name>A0ABN9QNR6_9DINO</name>
<reference evidence="1" key="1">
    <citation type="submission" date="2023-10" db="EMBL/GenBank/DDBJ databases">
        <authorList>
            <person name="Chen Y."/>
            <person name="Shah S."/>
            <person name="Dougan E. K."/>
            <person name="Thang M."/>
            <person name="Chan C."/>
        </authorList>
    </citation>
    <scope>NUCLEOTIDE SEQUENCE [LARGE SCALE GENOMIC DNA]</scope>
</reference>